<reference evidence="2" key="1">
    <citation type="journal article" date="2020" name="Stud. Mycol.">
        <title>101 Dothideomycetes genomes: a test case for predicting lifestyles and emergence of pathogens.</title>
        <authorList>
            <person name="Haridas S."/>
            <person name="Albert R."/>
            <person name="Binder M."/>
            <person name="Bloem J."/>
            <person name="Labutti K."/>
            <person name="Salamov A."/>
            <person name="Andreopoulos B."/>
            <person name="Baker S."/>
            <person name="Barry K."/>
            <person name="Bills G."/>
            <person name="Bluhm B."/>
            <person name="Cannon C."/>
            <person name="Castanera R."/>
            <person name="Culley D."/>
            <person name="Daum C."/>
            <person name="Ezra D."/>
            <person name="Gonzalez J."/>
            <person name="Henrissat B."/>
            <person name="Kuo A."/>
            <person name="Liang C."/>
            <person name="Lipzen A."/>
            <person name="Lutzoni F."/>
            <person name="Magnuson J."/>
            <person name="Mondo S."/>
            <person name="Nolan M."/>
            <person name="Ohm R."/>
            <person name="Pangilinan J."/>
            <person name="Park H.-J."/>
            <person name="Ramirez L."/>
            <person name="Alfaro M."/>
            <person name="Sun H."/>
            <person name="Tritt A."/>
            <person name="Yoshinaga Y."/>
            <person name="Zwiers L.-H."/>
            <person name="Turgeon B."/>
            <person name="Goodwin S."/>
            <person name="Spatafora J."/>
            <person name="Crous P."/>
            <person name="Grigoriev I."/>
        </authorList>
    </citation>
    <scope>NUCLEOTIDE SEQUENCE</scope>
    <source>
        <strain evidence="2">ATCC 16933</strain>
    </source>
</reference>
<evidence type="ECO:0000313" key="2">
    <source>
        <dbReference type="EMBL" id="KAF2456931.1"/>
    </source>
</evidence>
<accession>A0A6A6NYV9</accession>
<sequence>MGPASLNPRSRPHPASLPAAATSCGIAGRPAPFPLAQLKPDDLINGRPITLFLHKRSRAETVLGRGPCNRIRHRPGLVVRAARYPVMSRNSKNGTRPAPCTYPGLLKNLANTSLDGRTLPHALDVMVPGLRDAGRRSLGSISRTLPAFLRFGCF</sequence>
<organism evidence="2 3">
    <name type="scientific">Lineolata rhizophorae</name>
    <dbReference type="NCBI Taxonomy" id="578093"/>
    <lineage>
        <taxon>Eukaryota</taxon>
        <taxon>Fungi</taxon>
        <taxon>Dikarya</taxon>
        <taxon>Ascomycota</taxon>
        <taxon>Pezizomycotina</taxon>
        <taxon>Dothideomycetes</taxon>
        <taxon>Dothideomycetes incertae sedis</taxon>
        <taxon>Lineolatales</taxon>
        <taxon>Lineolataceae</taxon>
        <taxon>Lineolata</taxon>
    </lineage>
</organism>
<gene>
    <name evidence="2" type="ORF">BDY21DRAFT_46631</name>
</gene>
<evidence type="ECO:0000256" key="1">
    <source>
        <dbReference type="SAM" id="MobiDB-lite"/>
    </source>
</evidence>
<dbReference type="AlphaFoldDB" id="A0A6A6NYV9"/>
<keyword evidence="3" id="KW-1185">Reference proteome</keyword>
<dbReference type="EMBL" id="MU001682">
    <property type="protein sequence ID" value="KAF2456931.1"/>
    <property type="molecule type" value="Genomic_DNA"/>
</dbReference>
<proteinExistence type="predicted"/>
<protein>
    <submittedName>
        <fullName evidence="2">Uncharacterized protein</fullName>
    </submittedName>
</protein>
<name>A0A6A6NYV9_9PEZI</name>
<evidence type="ECO:0000313" key="3">
    <source>
        <dbReference type="Proteomes" id="UP000799766"/>
    </source>
</evidence>
<dbReference type="Proteomes" id="UP000799766">
    <property type="component" value="Unassembled WGS sequence"/>
</dbReference>
<feature type="region of interest" description="Disordered" evidence="1">
    <location>
        <begin position="1"/>
        <end position="21"/>
    </location>
</feature>